<dbReference type="AlphaFoldDB" id="A0AAE1IV56"/>
<dbReference type="InterPro" id="IPR011989">
    <property type="entry name" value="ARM-like"/>
</dbReference>
<dbReference type="EMBL" id="JAWXYG010000012">
    <property type="protein sequence ID" value="KAK4258276.1"/>
    <property type="molecule type" value="Genomic_DNA"/>
</dbReference>
<evidence type="ECO:0000256" key="1">
    <source>
        <dbReference type="SAM" id="MobiDB-lite"/>
    </source>
</evidence>
<dbReference type="Gene3D" id="1.25.10.10">
    <property type="entry name" value="Leucine-rich Repeat Variant"/>
    <property type="match status" value="1"/>
</dbReference>
<reference evidence="3" key="1">
    <citation type="submission" date="2023-10" db="EMBL/GenBank/DDBJ databases">
        <title>Chromosome-level genome of the transformable northern wattle, Acacia crassicarpa.</title>
        <authorList>
            <person name="Massaro I."/>
            <person name="Sinha N.R."/>
            <person name="Poethig S."/>
            <person name="Leichty A.R."/>
        </authorList>
    </citation>
    <scope>NUCLEOTIDE SEQUENCE</scope>
    <source>
        <strain evidence="3">Acra3RX</strain>
        <tissue evidence="3">Leaf</tissue>
    </source>
</reference>
<organism evidence="3 4">
    <name type="scientific">Acacia crassicarpa</name>
    <name type="common">northern wattle</name>
    <dbReference type="NCBI Taxonomy" id="499986"/>
    <lineage>
        <taxon>Eukaryota</taxon>
        <taxon>Viridiplantae</taxon>
        <taxon>Streptophyta</taxon>
        <taxon>Embryophyta</taxon>
        <taxon>Tracheophyta</taxon>
        <taxon>Spermatophyta</taxon>
        <taxon>Magnoliopsida</taxon>
        <taxon>eudicotyledons</taxon>
        <taxon>Gunneridae</taxon>
        <taxon>Pentapetalae</taxon>
        <taxon>rosids</taxon>
        <taxon>fabids</taxon>
        <taxon>Fabales</taxon>
        <taxon>Fabaceae</taxon>
        <taxon>Caesalpinioideae</taxon>
        <taxon>mimosoid clade</taxon>
        <taxon>Acacieae</taxon>
        <taxon>Acacia</taxon>
    </lineage>
</organism>
<dbReference type="Proteomes" id="UP001293593">
    <property type="component" value="Unassembled WGS sequence"/>
</dbReference>
<keyword evidence="4" id="KW-1185">Reference proteome</keyword>
<evidence type="ECO:0000313" key="3">
    <source>
        <dbReference type="EMBL" id="KAK4258276.1"/>
    </source>
</evidence>
<protein>
    <recommendedName>
        <fullName evidence="2">Symplekin/Pta1 N-terminal domain-containing protein</fullName>
    </recommendedName>
</protein>
<feature type="region of interest" description="Disordered" evidence="1">
    <location>
        <begin position="118"/>
        <end position="141"/>
    </location>
</feature>
<proteinExistence type="predicted"/>
<dbReference type="PANTHER" id="PTHR47184:SF3">
    <property type="entry name" value="PHOSPHATIDYLINOSITOL 3-AND 4-KINASE FAMILY PROTEIN-RELATED"/>
    <property type="match status" value="1"/>
</dbReference>
<feature type="compositionally biased region" description="Acidic residues" evidence="1">
    <location>
        <begin position="126"/>
        <end position="141"/>
    </location>
</feature>
<evidence type="ECO:0000313" key="4">
    <source>
        <dbReference type="Proteomes" id="UP001293593"/>
    </source>
</evidence>
<comment type="caution">
    <text evidence="3">The sequence shown here is derived from an EMBL/GenBank/DDBJ whole genome shotgun (WGS) entry which is preliminary data.</text>
</comment>
<dbReference type="InterPro" id="IPR032460">
    <property type="entry name" value="Symplekin/Pta1_N"/>
</dbReference>
<gene>
    <name evidence="3" type="ORF">QN277_007741</name>
</gene>
<evidence type="ECO:0000259" key="2">
    <source>
        <dbReference type="Pfam" id="PF11935"/>
    </source>
</evidence>
<name>A0AAE1IV56_9FABA</name>
<dbReference type="Pfam" id="PF11935">
    <property type="entry name" value="SYMPK_PTA1_N"/>
    <property type="match status" value="1"/>
</dbReference>
<feature type="domain" description="Symplekin/Pta1 N-terminal" evidence="2">
    <location>
        <begin position="22"/>
        <end position="74"/>
    </location>
</feature>
<dbReference type="PANTHER" id="PTHR47184">
    <property type="entry name" value="PHOSPHATIDYLINOSITOL 3-AND 4-KINASE FAMILY PROTEIN-RELATED"/>
    <property type="match status" value="1"/>
</dbReference>
<sequence>MINCDGDGLCVLLIGELNCLTVGTKLLALKFLETLVLLFSSDISYPEKSLLEGGRKAFNVSWLEASHPVLDPVMVMLMANVSVNAPTKLDAVKSATVDIGFANRGKHWINAKSQQLADMGTGSASSDDDQYGDDDDYIDVG</sequence>
<accession>A0AAE1IV56</accession>